<dbReference type="RefSeq" id="WP_054969715.1">
    <property type="nucleotide sequence ID" value="NZ_LJCO01000054.1"/>
</dbReference>
<dbReference type="EMBL" id="LJCO01000054">
    <property type="protein sequence ID" value="KPV43281.1"/>
    <property type="molecule type" value="Genomic_DNA"/>
</dbReference>
<proteinExistence type="predicted"/>
<evidence type="ECO:0000256" key="1">
    <source>
        <dbReference type="SAM" id="Phobius"/>
    </source>
</evidence>
<dbReference type="PATRIC" id="fig|471514.4.peg.1446"/>
<keyword evidence="1" id="KW-0472">Membrane</keyword>
<keyword evidence="1" id="KW-1133">Transmembrane helix</keyword>
<gene>
    <name evidence="2" type="ORF">AN477_13675</name>
</gene>
<reference evidence="2 3" key="1">
    <citation type="submission" date="2015-09" db="EMBL/GenBank/DDBJ databases">
        <title>Draft genome sequence of Alicyclobacillus ferrooxydans DSM 22381.</title>
        <authorList>
            <person name="Hemp J."/>
        </authorList>
    </citation>
    <scope>NUCLEOTIDE SEQUENCE [LARGE SCALE GENOMIC DNA]</scope>
    <source>
        <strain evidence="2 3">TC-34</strain>
    </source>
</reference>
<dbReference type="AlphaFoldDB" id="A0A0P9EW55"/>
<keyword evidence="3" id="KW-1185">Reference proteome</keyword>
<dbReference type="STRING" id="471514.AN477_13675"/>
<dbReference type="Proteomes" id="UP000050482">
    <property type="component" value="Unassembled WGS sequence"/>
</dbReference>
<feature type="transmembrane region" description="Helical" evidence="1">
    <location>
        <begin position="81"/>
        <end position="98"/>
    </location>
</feature>
<name>A0A0P9EW55_9BACL</name>
<organism evidence="2 3">
    <name type="scientific">Alicyclobacillus ferrooxydans</name>
    <dbReference type="NCBI Taxonomy" id="471514"/>
    <lineage>
        <taxon>Bacteria</taxon>
        <taxon>Bacillati</taxon>
        <taxon>Bacillota</taxon>
        <taxon>Bacilli</taxon>
        <taxon>Bacillales</taxon>
        <taxon>Alicyclobacillaceae</taxon>
        <taxon>Alicyclobacillus</taxon>
    </lineage>
</organism>
<feature type="transmembrane region" description="Helical" evidence="1">
    <location>
        <begin position="104"/>
        <end position="127"/>
    </location>
</feature>
<evidence type="ECO:0000313" key="2">
    <source>
        <dbReference type="EMBL" id="KPV43281.1"/>
    </source>
</evidence>
<evidence type="ECO:0000313" key="3">
    <source>
        <dbReference type="Proteomes" id="UP000050482"/>
    </source>
</evidence>
<protein>
    <submittedName>
        <fullName evidence="2">Uncharacterized protein</fullName>
    </submittedName>
</protein>
<comment type="caution">
    <text evidence="2">The sequence shown here is derived from an EMBL/GenBank/DDBJ whole genome shotgun (WGS) entry which is preliminary data.</text>
</comment>
<keyword evidence="1" id="KW-0812">Transmembrane</keyword>
<accession>A0A0P9EW55</accession>
<sequence>MAHQNAEGNWVDHHCSNNYGNLGPDLVWQVTTTPSVYAKVLSVMFDLIGLTLEPSSMSYGTGDGYVEELTFSAKRLYRREIVLFAILGIILGPLSVVAQGTSAFLSLLFALSSLLAFMIVILFFILARRWIRPLTFRQDIVRFGAWETSVSKLSGIECRPERRWVILTLKQGFVPRIQLLELSEKNCGNSEFDEIKSWTLSHGLLFHRF</sequence>